<dbReference type="InterPro" id="IPR013766">
    <property type="entry name" value="Thioredoxin_domain"/>
</dbReference>
<keyword evidence="4" id="KW-0413">Isomerase</keyword>
<feature type="compositionally biased region" description="Low complexity" evidence="2">
    <location>
        <begin position="49"/>
        <end position="69"/>
    </location>
</feature>
<dbReference type="OrthoDB" id="117402at2"/>
<comment type="similarity">
    <text evidence="1">Belongs to the thioredoxin family. DsbA subfamily.</text>
</comment>
<evidence type="ECO:0000313" key="5">
    <source>
        <dbReference type="Proteomes" id="UP000560081"/>
    </source>
</evidence>
<dbReference type="EMBL" id="JACHMC010000001">
    <property type="protein sequence ID" value="MBB4883553.1"/>
    <property type="molecule type" value="Genomic_DNA"/>
</dbReference>
<protein>
    <submittedName>
        <fullName evidence="4">Protein-disulfide isomerase</fullName>
    </submittedName>
</protein>
<evidence type="ECO:0000256" key="1">
    <source>
        <dbReference type="ARBA" id="ARBA00005791"/>
    </source>
</evidence>
<keyword evidence="3" id="KW-1133">Transmembrane helix</keyword>
<dbReference type="PANTHER" id="PTHR13887:SF55">
    <property type="entry name" value="SLR0313 PROTEIN"/>
    <property type="match status" value="1"/>
</dbReference>
<feature type="compositionally biased region" description="Low complexity" evidence="2">
    <location>
        <begin position="8"/>
        <end position="20"/>
    </location>
</feature>
<reference evidence="4 5" key="1">
    <citation type="submission" date="2020-08" db="EMBL/GenBank/DDBJ databases">
        <title>Sequencing the genomes of 1000 actinobacteria strains.</title>
        <authorList>
            <person name="Klenk H.-P."/>
        </authorList>
    </citation>
    <scope>NUCLEOTIDE SEQUENCE [LARGE SCALE GENOMIC DNA]</scope>
    <source>
        <strain evidence="4 5">DSM 19079</strain>
    </source>
</reference>
<organism evidence="4 5">
    <name type="scientific">Micrococcus flavus</name>
    <dbReference type="NCBI Taxonomy" id="384602"/>
    <lineage>
        <taxon>Bacteria</taxon>
        <taxon>Bacillati</taxon>
        <taxon>Actinomycetota</taxon>
        <taxon>Actinomycetes</taxon>
        <taxon>Micrococcales</taxon>
        <taxon>Micrococcaceae</taxon>
        <taxon>Micrococcus</taxon>
    </lineage>
</organism>
<feature type="transmembrane region" description="Helical" evidence="3">
    <location>
        <begin position="26"/>
        <end position="46"/>
    </location>
</feature>
<dbReference type="InterPro" id="IPR036249">
    <property type="entry name" value="Thioredoxin-like_sf"/>
</dbReference>
<evidence type="ECO:0000256" key="3">
    <source>
        <dbReference type="SAM" id="Phobius"/>
    </source>
</evidence>
<feature type="region of interest" description="Disordered" evidence="2">
    <location>
        <begin position="1"/>
        <end position="20"/>
    </location>
</feature>
<evidence type="ECO:0000256" key="2">
    <source>
        <dbReference type="SAM" id="MobiDB-lite"/>
    </source>
</evidence>
<feature type="region of interest" description="Disordered" evidence="2">
    <location>
        <begin position="49"/>
        <end position="84"/>
    </location>
</feature>
<comment type="caution">
    <text evidence="4">The sequence shown here is derived from an EMBL/GenBank/DDBJ whole genome shotgun (WGS) entry which is preliminary data.</text>
</comment>
<dbReference type="SUPFAM" id="SSF52833">
    <property type="entry name" value="Thioredoxin-like"/>
    <property type="match status" value="1"/>
</dbReference>
<dbReference type="GO" id="GO:0016853">
    <property type="term" value="F:isomerase activity"/>
    <property type="evidence" value="ECO:0007669"/>
    <property type="project" value="UniProtKB-KW"/>
</dbReference>
<keyword evidence="3" id="KW-0812">Transmembrane</keyword>
<dbReference type="InterPro" id="IPR012336">
    <property type="entry name" value="Thioredoxin-like_fold"/>
</dbReference>
<dbReference type="PROSITE" id="PS51352">
    <property type="entry name" value="THIOREDOXIN_2"/>
    <property type="match status" value="1"/>
</dbReference>
<dbReference type="Gene3D" id="3.40.30.10">
    <property type="entry name" value="Glutaredoxin"/>
    <property type="match status" value="1"/>
</dbReference>
<dbReference type="AlphaFoldDB" id="A0A4Y8WUC8"/>
<dbReference type="Proteomes" id="UP000560081">
    <property type="component" value="Unassembled WGS sequence"/>
</dbReference>
<accession>A0A4Y8WUC8</accession>
<keyword evidence="5" id="KW-1185">Reference proteome</keyword>
<dbReference type="RefSeq" id="WP_036317487.1">
    <property type="nucleotide sequence ID" value="NZ_BMLA01000019.1"/>
</dbReference>
<sequence length="250" mass="26507">MSTPTRNPTPSDPSTPGTTSRKAKTIVWVVLAAVVLAGLIVGVVAASGPRDAAPQGSGQTASSGTGQSAPSEATPVMRPDSRVLSKAPNEQAVLVEFLDFECEGCKAAYPVVEELRAEYADTVTFVHRYFPLPGHPNSMTAAVAVEAAGQQGQYEAMYQQMFDTQEQWSHTTEDRSPVFRGYAEDLGLDMAAYDAAVADPATRDRIEADVADGTALGVQGTPTFFLDGQMLTLNTLEQFRAEVDAAATTD</sequence>
<dbReference type="Pfam" id="PF13462">
    <property type="entry name" value="Thioredoxin_4"/>
    <property type="match status" value="1"/>
</dbReference>
<keyword evidence="3" id="KW-0472">Membrane</keyword>
<gene>
    <name evidence="4" type="ORF">BJ976_001904</name>
</gene>
<proteinExistence type="inferred from homology"/>
<name>A0A4Y8WUC8_9MICC</name>
<evidence type="ECO:0000313" key="4">
    <source>
        <dbReference type="EMBL" id="MBB4883553.1"/>
    </source>
</evidence>
<dbReference type="PANTHER" id="PTHR13887">
    <property type="entry name" value="GLUTATHIONE S-TRANSFERASE KAPPA"/>
    <property type="match status" value="1"/>
</dbReference>